<evidence type="ECO:0000313" key="1">
    <source>
        <dbReference type="EMBL" id="VAW50596.1"/>
    </source>
</evidence>
<dbReference type="AlphaFoldDB" id="A0A3B0X1U1"/>
<proteinExistence type="predicted"/>
<organism evidence="1">
    <name type="scientific">hydrothermal vent metagenome</name>
    <dbReference type="NCBI Taxonomy" id="652676"/>
    <lineage>
        <taxon>unclassified sequences</taxon>
        <taxon>metagenomes</taxon>
        <taxon>ecological metagenomes</taxon>
    </lineage>
</organism>
<name>A0A3B0X1U1_9ZZZZ</name>
<reference evidence="1" key="1">
    <citation type="submission" date="2018-06" db="EMBL/GenBank/DDBJ databases">
        <authorList>
            <person name="Zhirakovskaya E."/>
        </authorList>
    </citation>
    <scope>NUCLEOTIDE SEQUENCE</scope>
</reference>
<dbReference type="EMBL" id="UOFD01000017">
    <property type="protein sequence ID" value="VAW50596.1"/>
    <property type="molecule type" value="Genomic_DNA"/>
</dbReference>
<evidence type="ECO:0008006" key="2">
    <source>
        <dbReference type="Google" id="ProtNLM"/>
    </source>
</evidence>
<accession>A0A3B0X1U1</accession>
<protein>
    <recommendedName>
        <fullName evidence="2">DUF3108 domain-containing protein</fullName>
    </recommendedName>
</protein>
<gene>
    <name evidence="1" type="ORF">MNBD_GAMMA06-1675</name>
</gene>
<sequence length="273" mass="31865">MMTTRTNRPFFLLLLFLISTTFFSGFLSDFLSGDAHADTHALPEFTAKYAIQKFGIKLAETHYQLSYTNTGYKFSQNTKLHGVARMLRRDTVSAVSYIDKISGNLLLTKHNYKQTGREKNKDEDFDISWNTRKNILHGKITGIVRNKNISLRTNSEIWEALSFQIPLMIEANETIKEYTYKAILKGEINNYNFVLTDSKKITFADKEYKALQLIRKDPERDRQLHIWLIPALYNIPVIIENYRDGKEHSRAQLESVNFNHEKLYDDTDNDDDF</sequence>